<evidence type="ECO:0000256" key="5">
    <source>
        <dbReference type="ARBA" id="ARBA00022573"/>
    </source>
</evidence>
<dbReference type="InterPro" id="IPR004485">
    <property type="entry name" value="Cobalamin_biosynth_CobD/CbiB"/>
</dbReference>
<evidence type="ECO:0000313" key="10">
    <source>
        <dbReference type="EMBL" id="GLX87130.1"/>
    </source>
</evidence>
<evidence type="ECO:0000256" key="3">
    <source>
        <dbReference type="ARBA" id="ARBA00006263"/>
    </source>
</evidence>
<feature type="transmembrane region" description="Helical" evidence="9">
    <location>
        <begin position="250"/>
        <end position="269"/>
    </location>
</feature>
<organism evidence="10 11">
    <name type="scientific">Thalassotalea loyana</name>
    <dbReference type="NCBI Taxonomy" id="280483"/>
    <lineage>
        <taxon>Bacteria</taxon>
        <taxon>Pseudomonadati</taxon>
        <taxon>Pseudomonadota</taxon>
        <taxon>Gammaproteobacteria</taxon>
        <taxon>Alteromonadales</taxon>
        <taxon>Colwelliaceae</taxon>
        <taxon>Thalassotalea</taxon>
    </lineage>
</organism>
<comment type="subcellular location">
    <subcellularLocation>
        <location evidence="1">Cell membrane</location>
        <topology evidence="1">Multi-pass membrane protein</topology>
    </subcellularLocation>
</comment>
<keyword evidence="8 9" id="KW-0472">Membrane</keyword>
<feature type="transmembrane region" description="Helical" evidence="9">
    <location>
        <begin position="163"/>
        <end position="183"/>
    </location>
</feature>
<evidence type="ECO:0000256" key="9">
    <source>
        <dbReference type="SAM" id="Phobius"/>
    </source>
</evidence>
<feature type="transmembrane region" description="Helical" evidence="9">
    <location>
        <begin position="6"/>
        <end position="27"/>
    </location>
</feature>
<keyword evidence="5" id="KW-0169">Cobalamin biosynthesis</keyword>
<feature type="transmembrane region" description="Helical" evidence="9">
    <location>
        <begin position="204"/>
        <end position="230"/>
    </location>
</feature>
<reference evidence="10 11" key="1">
    <citation type="submission" date="2023-03" db="EMBL/GenBank/DDBJ databases">
        <title>Thalassotalea loyana LMG 22536T draft genome sequence.</title>
        <authorList>
            <person name="Sawabe T."/>
        </authorList>
    </citation>
    <scope>NUCLEOTIDE SEQUENCE [LARGE SCALE GENOMIC DNA]</scope>
    <source>
        <strain evidence="10 11">LMG 22536</strain>
    </source>
</reference>
<dbReference type="EMBL" id="BSSV01000009">
    <property type="protein sequence ID" value="GLX87130.1"/>
    <property type="molecule type" value="Genomic_DNA"/>
</dbReference>
<evidence type="ECO:0000256" key="2">
    <source>
        <dbReference type="ARBA" id="ARBA00004953"/>
    </source>
</evidence>
<keyword evidence="7 9" id="KW-1133">Transmembrane helix</keyword>
<protein>
    <recommendedName>
        <fullName evidence="12">Cobalamin biosynthesis protein CbiB</fullName>
    </recommendedName>
</protein>
<proteinExistence type="inferred from homology"/>
<evidence type="ECO:0000313" key="11">
    <source>
        <dbReference type="Proteomes" id="UP001157134"/>
    </source>
</evidence>
<comment type="similarity">
    <text evidence="3">Belongs to the CobD/CbiB family.</text>
</comment>
<sequence length="319" mass="36402">MQWFEQLPFIVSQCIVLMSVFILKTLITRFSDVEPLHIFAFFCRQLAEKVNKPDRNSERQQVISGLVSIFITLPPIVIILWLFEDFVLVPELWQAMLLYFAIGGFGLKSKSTQIAQAIRGQNNYKAKQLAQSMLLRKTDNLSPLGLSKANIEAQILHFLQQQFVVVIIFLSTDALVAICYRLLLEMHHQWNVKQPDFNHFGKPIRIVVNLITWLPSRILGIMLLLTTIGQNFLLKWRLSRGHFFVLNNDFLVHLFALALGTNLGGVAMYQDKKVRRVSFNDSAKPSDINDIANANKQVLTLQLFTIIIGAFFVSLAIVS</sequence>
<dbReference type="Pfam" id="PF03186">
    <property type="entry name" value="CobD_Cbib"/>
    <property type="match status" value="1"/>
</dbReference>
<dbReference type="PANTHER" id="PTHR34308">
    <property type="entry name" value="COBALAMIN BIOSYNTHESIS PROTEIN CBIB"/>
    <property type="match status" value="1"/>
</dbReference>
<keyword evidence="4" id="KW-1003">Cell membrane</keyword>
<accession>A0ABQ6HJD6</accession>
<comment type="caution">
    <text evidence="10">The sequence shown here is derived from an EMBL/GenBank/DDBJ whole genome shotgun (WGS) entry which is preliminary data.</text>
</comment>
<evidence type="ECO:0000256" key="4">
    <source>
        <dbReference type="ARBA" id="ARBA00022475"/>
    </source>
</evidence>
<dbReference type="RefSeq" id="WP_284300890.1">
    <property type="nucleotide sequence ID" value="NZ_BSSV01000009.1"/>
</dbReference>
<dbReference type="Proteomes" id="UP001157134">
    <property type="component" value="Unassembled WGS sequence"/>
</dbReference>
<keyword evidence="6 9" id="KW-0812">Transmembrane</keyword>
<evidence type="ECO:0000256" key="6">
    <source>
        <dbReference type="ARBA" id="ARBA00022692"/>
    </source>
</evidence>
<gene>
    <name evidence="10" type="ORF">tloyanaT_33830</name>
</gene>
<name>A0ABQ6HJD6_9GAMM</name>
<comment type="pathway">
    <text evidence="2">Cofactor biosynthesis; adenosylcobalamin biosynthesis.</text>
</comment>
<evidence type="ECO:0008006" key="12">
    <source>
        <dbReference type="Google" id="ProtNLM"/>
    </source>
</evidence>
<dbReference type="PANTHER" id="PTHR34308:SF1">
    <property type="entry name" value="COBALAMIN BIOSYNTHESIS PROTEIN CBIB"/>
    <property type="match status" value="1"/>
</dbReference>
<evidence type="ECO:0000256" key="1">
    <source>
        <dbReference type="ARBA" id="ARBA00004651"/>
    </source>
</evidence>
<feature type="transmembrane region" description="Helical" evidence="9">
    <location>
        <begin position="298"/>
        <end position="318"/>
    </location>
</feature>
<feature type="transmembrane region" description="Helical" evidence="9">
    <location>
        <begin position="62"/>
        <end position="83"/>
    </location>
</feature>
<evidence type="ECO:0000256" key="8">
    <source>
        <dbReference type="ARBA" id="ARBA00023136"/>
    </source>
</evidence>
<evidence type="ECO:0000256" key="7">
    <source>
        <dbReference type="ARBA" id="ARBA00022989"/>
    </source>
</evidence>
<keyword evidence="11" id="KW-1185">Reference proteome</keyword>